<feature type="transmembrane region" description="Helical" evidence="9">
    <location>
        <begin position="121"/>
        <end position="144"/>
    </location>
</feature>
<sequence length="163" mass="17917">MAHLLFKLEERLAMAFFAATSIFVLIGAATRTAGVPVIWAVDLAQLSFAWACVLGADLALKKNTHIEIDILTRKLPRSVRKVLAIIWLIAIAFFLGFLVWYGTKLTLQNMERVLGDVGISYSWVTACIPVGSFLMLATAVTRLWRGLTGREVLSLEGHDGTAI</sequence>
<dbReference type="OrthoDB" id="8713284at2"/>
<comment type="subunit">
    <text evidence="9">The complex comprises the extracytoplasmic solute receptor protein and the two transmembrane proteins.</text>
</comment>
<keyword evidence="5 9" id="KW-0812">Transmembrane</keyword>
<dbReference type="Proteomes" id="UP000190750">
    <property type="component" value="Unassembled WGS sequence"/>
</dbReference>
<comment type="similarity">
    <text evidence="8 9">Belongs to the TRAP transporter small permease family.</text>
</comment>
<evidence type="ECO:0000256" key="8">
    <source>
        <dbReference type="ARBA" id="ARBA00038436"/>
    </source>
</evidence>
<evidence type="ECO:0000256" key="2">
    <source>
        <dbReference type="ARBA" id="ARBA00022448"/>
    </source>
</evidence>
<accession>A0A1T1AUB0</accession>
<evidence type="ECO:0000259" key="10">
    <source>
        <dbReference type="Pfam" id="PF04290"/>
    </source>
</evidence>
<evidence type="ECO:0000256" key="6">
    <source>
        <dbReference type="ARBA" id="ARBA00022989"/>
    </source>
</evidence>
<dbReference type="PANTHER" id="PTHR35011">
    <property type="entry name" value="2,3-DIKETO-L-GULONATE TRAP TRANSPORTER SMALL PERMEASE PROTEIN YIAM"/>
    <property type="match status" value="1"/>
</dbReference>
<dbReference type="GO" id="GO:0005886">
    <property type="term" value="C:plasma membrane"/>
    <property type="evidence" value="ECO:0007669"/>
    <property type="project" value="UniProtKB-SubCell"/>
</dbReference>
<organism evidence="11 12">
    <name type="scientific">Rhodoferax fermentans</name>
    <dbReference type="NCBI Taxonomy" id="28066"/>
    <lineage>
        <taxon>Bacteria</taxon>
        <taxon>Pseudomonadati</taxon>
        <taxon>Pseudomonadota</taxon>
        <taxon>Betaproteobacteria</taxon>
        <taxon>Burkholderiales</taxon>
        <taxon>Comamonadaceae</taxon>
        <taxon>Rhodoferax</taxon>
    </lineage>
</organism>
<feature type="transmembrane region" description="Helical" evidence="9">
    <location>
        <begin position="81"/>
        <end position="101"/>
    </location>
</feature>
<evidence type="ECO:0000313" key="12">
    <source>
        <dbReference type="Proteomes" id="UP000190750"/>
    </source>
</evidence>
<evidence type="ECO:0000313" key="11">
    <source>
        <dbReference type="EMBL" id="OOV07565.1"/>
    </source>
</evidence>
<dbReference type="AlphaFoldDB" id="A0A1T1AUB0"/>
<dbReference type="GO" id="GO:0015740">
    <property type="term" value="P:C4-dicarboxylate transport"/>
    <property type="evidence" value="ECO:0007669"/>
    <property type="project" value="TreeGrafter"/>
</dbReference>
<evidence type="ECO:0000256" key="3">
    <source>
        <dbReference type="ARBA" id="ARBA00022475"/>
    </source>
</evidence>
<keyword evidence="7 9" id="KW-0472">Membrane</keyword>
<keyword evidence="12" id="KW-1185">Reference proteome</keyword>
<name>A0A1T1AUB0_RHOFE</name>
<reference evidence="11 12" key="1">
    <citation type="submission" date="2017-01" db="EMBL/GenBank/DDBJ databases">
        <title>Genome sequencing of Rhodoferax fermentans JCM 7819.</title>
        <authorList>
            <person name="Kim Y.J."/>
            <person name="Farh M.E.-A."/>
            <person name="Yang D.-C."/>
        </authorList>
    </citation>
    <scope>NUCLEOTIDE SEQUENCE [LARGE SCALE GENOMIC DNA]</scope>
    <source>
        <strain evidence="11 12">JCM 7819</strain>
    </source>
</reference>
<keyword evidence="4 9" id="KW-0997">Cell inner membrane</keyword>
<protein>
    <recommendedName>
        <fullName evidence="9">TRAP transporter small permease protein</fullName>
    </recommendedName>
</protein>
<dbReference type="RefSeq" id="WP_078365414.1">
    <property type="nucleotide sequence ID" value="NZ_MTJN01000002.1"/>
</dbReference>
<dbReference type="GO" id="GO:0022857">
    <property type="term" value="F:transmembrane transporter activity"/>
    <property type="evidence" value="ECO:0007669"/>
    <property type="project" value="UniProtKB-UniRule"/>
</dbReference>
<feature type="transmembrane region" description="Helical" evidence="9">
    <location>
        <begin position="12"/>
        <end position="31"/>
    </location>
</feature>
<dbReference type="Pfam" id="PF04290">
    <property type="entry name" value="DctQ"/>
    <property type="match status" value="1"/>
</dbReference>
<keyword evidence="2 9" id="KW-0813">Transport</keyword>
<keyword evidence="6 9" id="KW-1133">Transmembrane helix</keyword>
<keyword evidence="3" id="KW-1003">Cell membrane</keyword>
<comment type="subcellular location">
    <subcellularLocation>
        <location evidence="1 9">Cell inner membrane</location>
        <topology evidence="1 9">Multi-pass membrane protein</topology>
    </subcellularLocation>
</comment>
<dbReference type="PANTHER" id="PTHR35011:SF2">
    <property type="entry name" value="2,3-DIKETO-L-GULONATE TRAP TRANSPORTER SMALL PERMEASE PROTEIN YIAM"/>
    <property type="match status" value="1"/>
</dbReference>
<dbReference type="STRING" id="28066.RF819_13220"/>
<evidence type="ECO:0000256" key="4">
    <source>
        <dbReference type="ARBA" id="ARBA00022519"/>
    </source>
</evidence>
<feature type="transmembrane region" description="Helical" evidence="9">
    <location>
        <begin position="37"/>
        <end position="60"/>
    </location>
</feature>
<evidence type="ECO:0000256" key="1">
    <source>
        <dbReference type="ARBA" id="ARBA00004429"/>
    </source>
</evidence>
<dbReference type="InterPro" id="IPR055348">
    <property type="entry name" value="DctQ"/>
</dbReference>
<feature type="domain" description="Tripartite ATP-independent periplasmic transporters DctQ component" evidence="10">
    <location>
        <begin position="23"/>
        <end position="148"/>
    </location>
</feature>
<evidence type="ECO:0000256" key="7">
    <source>
        <dbReference type="ARBA" id="ARBA00023136"/>
    </source>
</evidence>
<evidence type="ECO:0000256" key="5">
    <source>
        <dbReference type="ARBA" id="ARBA00022692"/>
    </source>
</evidence>
<comment type="caution">
    <text evidence="11">The sequence shown here is derived from an EMBL/GenBank/DDBJ whole genome shotgun (WGS) entry which is preliminary data.</text>
</comment>
<proteinExistence type="inferred from homology"/>
<gene>
    <name evidence="11" type="ORF">RF819_13220</name>
</gene>
<dbReference type="InterPro" id="IPR007387">
    <property type="entry name" value="TRAP_DctQ"/>
</dbReference>
<dbReference type="EMBL" id="MTJN01000002">
    <property type="protein sequence ID" value="OOV07565.1"/>
    <property type="molecule type" value="Genomic_DNA"/>
</dbReference>
<comment type="function">
    <text evidence="9">Part of the tripartite ATP-independent periplasmic (TRAP) transport system.</text>
</comment>
<evidence type="ECO:0000256" key="9">
    <source>
        <dbReference type="RuleBase" id="RU369079"/>
    </source>
</evidence>